<dbReference type="InterPro" id="IPR037883">
    <property type="entry name" value="Knr4/Smi1-like_sf"/>
</dbReference>
<keyword evidence="3" id="KW-1185">Reference proteome</keyword>
<organism evidence="2 3">
    <name type="scientific">Pseudoalteromonas rhizosphaerae</name>
    <dbReference type="NCBI Taxonomy" id="2518973"/>
    <lineage>
        <taxon>Bacteria</taxon>
        <taxon>Pseudomonadati</taxon>
        <taxon>Pseudomonadota</taxon>
        <taxon>Gammaproteobacteria</taxon>
        <taxon>Alteromonadales</taxon>
        <taxon>Pseudoalteromonadaceae</taxon>
        <taxon>Pseudoalteromonas</taxon>
    </lineage>
</organism>
<proteinExistence type="predicted"/>
<dbReference type="Pfam" id="PF09346">
    <property type="entry name" value="SMI1_KNR4"/>
    <property type="match status" value="1"/>
</dbReference>
<comment type="caution">
    <text evidence="2">The sequence shown here is derived from an EMBL/GenBank/DDBJ whole genome shotgun (WGS) entry which is preliminary data.</text>
</comment>
<accession>A0ABW8KZ72</accession>
<evidence type="ECO:0000313" key="3">
    <source>
        <dbReference type="Proteomes" id="UP001620262"/>
    </source>
</evidence>
<name>A0ABW8KZ72_9GAMM</name>
<gene>
    <name evidence="2" type="ORF">ACI2JU_07375</name>
</gene>
<evidence type="ECO:0000313" key="2">
    <source>
        <dbReference type="EMBL" id="MFK3863691.1"/>
    </source>
</evidence>
<evidence type="ECO:0000259" key="1">
    <source>
        <dbReference type="SMART" id="SM00860"/>
    </source>
</evidence>
<dbReference type="Gene3D" id="3.40.1580.10">
    <property type="entry name" value="SMI1/KNR4-like"/>
    <property type="match status" value="1"/>
</dbReference>
<reference evidence="2 3" key="1">
    <citation type="submission" date="2024-11" db="EMBL/GenBank/DDBJ databases">
        <title>The Natural Products Discovery Center: Release of the First 8490 Sequenced Strains for Exploring Actinobacteria Biosynthetic Diversity.</title>
        <authorList>
            <person name="Kalkreuter E."/>
            <person name="Kautsar S.A."/>
            <person name="Yang D."/>
            <person name="Bader C.D."/>
            <person name="Teijaro C.N."/>
            <person name="Fluegel L."/>
            <person name="Davis C.M."/>
            <person name="Simpson J.R."/>
            <person name="Lauterbach L."/>
            <person name="Steele A.D."/>
            <person name="Gui C."/>
            <person name="Meng S."/>
            <person name="Li G."/>
            <person name="Viehrig K."/>
            <person name="Ye F."/>
            <person name="Su P."/>
            <person name="Kiefer A.F."/>
            <person name="Nichols A."/>
            <person name="Cepeda A.J."/>
            <person name="Yan W."/>
            <person name="Fan B."/>
            <person name="Jiang Y."/>
            <person name="Adhikari A."/>
            <person name="Zheng C.-J."/>
            <person name="Schuster L."/>
            <person name="Cowan T.M."/>
            <person name="Smanski M.J."/>
            <person name="Chevrette M.G."/>
            <person name="De Carvalho L.P.S."/>
            <person name="Shen B."/>
        </authorList>
    </citation>
    <scope>NUCLEOTIDE SEQUENCE [LARGE SCALE GENOMIC DNA]</scope>
    <source>
        <strain evidence="2 3">NPDC078403</strain>
    </source>
</reference>
<dbReference type="Proteomes" id="UP001620262">
    <property type="component" value="Unassembled WGS sequence"/>
</dbReference>
<protein>
    <submittedName>
        <fullName evidence="2">SMI1/KNR4 family protein</fullName>
    </submittedName>
</protein>
<feature type="domain" description="Knr4/Smi1-like" evidence="1">
    <location>
        <begin position="29"/>
        <end position="151"/>
    </location>
</feature>
<sequence length="162" mass="18744">MACQRLNEYLEHGTATTETDLYQFTFKKKYSKNELVEFERAYNLTLPEEYKYFLLNVGASTIYIDEFGLGVKFCLLNELESFFDSVFLGMEKVFPKLLIIGSIQGRGDVFGFDLREGNVGTIFSTFCSEEDPETWLTQTYSWSTFSRWLCRLVASDAEDDLV</sequence>
<dbReference type="EMBL" id="JBJDOT010000007">
    <property type="protein sequence ID" value="MFK3863691.1"/>
    <property type="molecule type" value="Genomic_DNA"/>
</dbReference>
<dbReference type="SMART" id="SM00860">
    <property type="entry name" value="SMI1_KNR4"/>
    <property type="match status" value="1"/>
</dbReference>
<dbReference type="RefSeq" id="WP_404675099.1">
    <property type="nucleotide sequence ID" value="NZ_JBJDOT010000007.1"/>
</dbReference>
<dbReference type="InterPro" id="IPR018958">
    <property type="entry name" value="Knr4/Smi1-like_dom"/>
</dbReference>
<dbReference type="SUPFAM" id="SSF160631">
    <property type="entry name" value="SMI1/KNR4-like"/>
    <property type="match status" value="1"/>
</dbReference>